<gene>
    <name evidence="1" type="ORF">Vadar_024365</name>
</gene>
<evidence type="ECO:0000313" key="2">
    <source>
        <dbReference type="Proteomes" id="UP000828048"/>
    </source>
</evidence>
<dbReference type="Proteomes" id="UP000828048">
    <property type="component" value="Chromosome 9"/>
</dbReference>
<accession>A0ACB7ZMN6</accession>
<name>A0ACB7ZMN6_9ERIC</name>
<reference evidence="1 2" key="1">
    <citation type="journal article" date="2021" name="Hortic Res">
        <title>High-quality reference genome and annotation aids understanding of berry development for evergreen blueberry (Vaccinium darrowii).</title>
        <authorList>
            <person name="Yu J."/>
            <person name="Hulse-Kemp A.M."/>
            <person name="Babiker E."/>
            <person name="Staton M."/>
        </authorList>
    </citation>
    <scope>NUCLEOTIDE SEQUENCE [LARGE SCALE GENOMIC DNA]</scope>
    <source>
        <strain evidence="2">cv. NJ 8807/NJ 8810</strain>
        <tissue evidence="1">Young leaf</tissue>
    </source>
</reference>
<keyword evidence="2" id="KW-1185">Reference proteome</keyword>
<evidence type="ECO:0000313" key="1">
    <source>
        <dbReference type="EMBL" id="KAH7866744.1"/>
    </source>
</evidence>
<dbReference type="EMBL" id="CM037159">
    <property type="protein sequence ID" value="KAH7866744.1"/>
    <property type="molecule type" value="Genomic_DNA"/>
</dbReference>
<proteinExistence type="predicted"/>
<organism evidence="1 2">
    <name type="scientific">Vaccinium darrowii</name>
    <dbReference type="NCBI Taxonomy" id="229202"/>
    <lineage>
        <taxon>Eukaryota</taxon>
        <taxon>Viridiplantae</taxon>
        <taxon>Streptophyta</taxon>
        <taxon>Embryophyta</taxon>
        <taxon>Tracheophyta</taxon>
        <taxon>Spermatophyta</taxon>
        <taxon>Magnoliopsida</taxon>
        <taxon>eudicotyledons</taxon>
        <taxon>Gunneridae</taxon>
        <taxon>Pentapetalae</taxon>
        <taxon>asterids</taxon>
        <taxon>Ericales</taxon>
        <taxon>Ericaceae</taxon>
        <taxon>Vaccinioideae</taxon>
        <taxon>Vaccinieae</taxon>
        <taxon>Vaccinium</taxon>
    </lineage>
</organism>
<comment type="caution">
    <text evidence="1">The sequence shown here is derived from an EMBL/GenBank/DDBJ whole genome shotgun (WGS) entry which is preliminary data.</text>
</comment>
<sequence>MGTYEIQIHGHILQIRVVECAALVITGLAELRPLIRSKRPVGLAVKFRHNRPNGKPTMLQLCVGTRCLVILLNQLDEIPRVLKDFLADQEICFVGVDMRKGLSAMERYYGIECTSSIEVSELGARILRKPKLCGSDLVVLANKVGISLEESPSFDSFNWGGKVFSDKEIKYAIRDVYASYLIGSKLLASLFL</sequence>
<protein>
    <submittedName>
        <fullName evidence="1">Uncharacterized protein</fullName>
    </submittedName>
</protein>